<dbReference type="InterPro" id="IPR057135">
    <property type="entry name" value="At4g27190-like_LRR"/>
</dbReference>
<evidence type="ECO:0000256" key="4">
    <source>
        <dbReference type="ARBA" id="ARBA00022741"/>
    </source>
</evidence>
<reference evidence="10 11" key="1">
    <citation type="journal article" date="2006" name="Science">
        <title>The genome of black cottonwood, Populus trichocarpa (Torr. &amp; Gray).</title>
        <authorList>
            <person name="Tuskan G.A."/>
            <person name="Difazio S."/>
            <person name="Jansson S."/>
            <person name="Bohlmann J."/>
            <person name="Grigoriev I."/>
            <person name="Hellsten U."/>
            <person name="Putnam N."/>
            <person name="Ralph S."/>
            <person name="Rombauts S."/>
            <person name="Salamov A."/>
            <person name="Schein J."/>
            <person name="Sterck L."/>
            <person name="Aerts A."/>
            <person name="Bhalerao R.R."/>
            <person name="Bhalerao R.P."/>
            <person name="Blaudez D."/>
            <person name="Boerjan W."/>
            <person name="Brun A."/>
            <person name="Brunner A."/>
            <person name="Busov V."/>
            <person name="Campbell M."/>
            <person name="Carlson J."/>
            <person name="Chalot M."/>
            <person name="Chapman J."/>
            <person name="Chen G.L."/>
            <person name="Cooper D."/>
            <person name="Coutinho P.M."/>
            <person name="Couturier J."/>
            <person name="Covert S."/>
            <person name="Cronk Q."/>
            <person name="Cunningham R."/>
            <person name="Davis J."/>
            <person name="Degroeve S."/>
            <person name="Dejardin A."/>
            <person name="Depamphilis C."/>
            <person name="Detter J."/>
            <person name="Dirks B."/>
            <person name="Dubchak I."/>
            <person name="Duplessis S."/>
            <person name="Ehlting J."/>
            <person name="Ellis B."/>
            <person name="Gendler K."/>
            <person name="Goodstein D."/>
            <person name="Gribskov M."/>
            <person name="Grimwood J."/>
            <person name="Groover A."/>
            <person name="Gunter L."/>
            <person name="Hamberger B."/>
            <person name="Heinze B."/>
            <person name="Helariutta Y."/>
            <person name="Henrissat B."/>
            <person name="Holligan D."/>
            <person name="Holt R."/>
            <person name="Huang W."/>
            <person name="Islam-Faridi N."/>
            <person name="Jones S."/>
            <person name="Jones-Rhoades M."/>
            <person name="Jorgensen R."/>
            <person name="Joshi C."/>
            <person name="Kangasjarvi J."/>
            <person name="Karlsson J."/>
            <person name="Kelleher C."/>
            <person name="Kirkpatrick R."/>
            <person name="Kirst M."/>
            <person name="Kohler A."/>
            <person name="Kalluri U."/>
            <person name="Larimer F."/>
            <person name="Leebens-Mack J."/>
            <person name="Leple J.C."/>
            <person name="Locascio P."/>
            <person name="Lou Y."/>
            <person name="Lucas S."/>
            <person name="Martin F."/>
            <person name="Montanini B."/>
            <person name="Napoli C."/>
            <person name="Nelson D.R."/>
            <person name="Nelson C."/>
            <person name="Nieminen K."/>
            <person name="Nilsson O."/>
            <person name="Pereda V."/>
            <person name="Peter G."/>
            <person name="Philippe R."/>
            <person name="Pilate G."/>
            <person name="Poliakov A."/>
            <person name="Razumovskaya J."/>
            <person name="Richardson P."/>
            <person name="Rinaldi C."/>
            <person name="Ritland K."/>
            <person name="Rouze P."/>
            <person name="Ryaboy D."/>
            <person name="Schmutz J."/>
            <person name="Schrader J."/>
            <person name="Segerman B."/>
            <person name="Shin H."/>
            <person name="Siddiqui A."/>
            <person name="Sterky F."/>
            <person name="Terry A."/>
            <person name="Tsai C.J."/>
            <person name="Uberbacher E."/>
            <person name="Unneberg P."/>
            <person name="Vahala J."/>
            <person name="Wall K."/>
            <person name="Wessler S."/>
            <person name="Yang G."/>
            <person name="Yin T."/>
            <person name="Douglas C."/>
            <person name="Marra M."/>
            <person name="Sandberg G."/>
            <person name="Van de Peer Y."/>
            <person name="Rokhsar D."/>
        </authorList>
    </citation>
    <scope>NUCLEOTIDE SEQUENCE [LARGE SCALE GENOMIC DNA]</scope>
    <source>
        <strain evidence="11">cv. Nisqually</strain>
    </source>
</reference>
<dbReference type="SUPFAM" id="SSF52540">
    <property type="entry name" value="P-loop containing nucleoside triphosphate hydrolases"/>
    <property type="match status" value="1"/>
</dbReference>
<dbReference type="PANTHER" id="PTHR33463">
    <property type="entry name" value="NB-ARC DOMAIN-CONTAINING PROTEIN-RELATED"/>
    <property type="match status" value="1"/>
</dbReference>
<dbReference type="Pfam" id="PF13855">
    <property type="entry name" value="LRR_8"/>
    <property type="match status" value="1"/>
</dbReference>
<dbReference type="InterPro" id="IPR036388">
    <property type="entry name" value="WH-like_DNA-bd_sf"/>
</dbReference>
<proteinExistence type="inferred from homology"/>
<dbReference type="InterPro" id="IPR058922">
    <property type="entry name" value="WHD_DRP"/>
</dbReference>
<dbReference type="InterPro" id="IPR042197">
    <property type="entry name" value="Apaf_helical"/>
</dbReference>
<evidence type="ECO:0000256" key="5">
    <source>
        <dbReference type="ARBA" id="ARBA00022821"/>
    </source>
</evidence>
<keyword evidence="4" id="KW-0547">Nucleotide-binding</keyword>
<dbReference type="InterPro" id="IPR027417">
    <property type="entry name" value="P-loop_NTPase"/>
</dbReference>
<evidence type="ECO:0000256" key="3">
    <source>
        <dbReference type="ARBA" id="ARBA00022737"/>
    </source>
</evidence>
<keyword evidence="2" id="KW-0433">Leucine-rich repeat</keyword>
<dbReference type="GO" id="GO:0043531">
    <property type="term" value="F:ADP binding"/>
    <property type="evidence" value="ECO:0007669"/>
    <property type="project" value="InterPro"/>
</dbReference>
<evidence type="ECO:0000259" key="9">
    <source>
        <dbReference type="Pfam" id="PF23559"/>
    </source>
</evidence>
<dbReference type="SMART" id="SM00369">
    <property type="entry name" value="LRR_TYP"/>
    <property type="match status" value="3"/>
</dbReference>
<dbReference type="Proteomes" id="UP000006729">
    <property type="component" value="Chromosome 11"/>
</dbReference>
<dbReference type="PANTHER" id="PTHR33463:SF187">
    <property type="entry name" value="AND NB-ARC DOMAIN DISEASE RESISTANCE PROTEIN, PUTATIVE-RELATED"/>
    <property type="match status" value="1"/>
</dbReference>
<dbReference type="Gene3D" id="3.40.50.300">
    <property type="entry name" value="P-loop containing nucleotide triphosphate hydrolases"/>
    <property type="match status" value="1"/>
</dbReference>
<dbReference type="Gene3D" id="1.10.8.430">
    <property type="entry name" value="Helical domain of apoptotic protease-activating factors"/>
    <property type="match status" value="1"/>
</dbReference>
<dbReference type="FunFam" id="3.40.50.300:FF:001091">
    <property type="entry name" value="Probable disease resistance protein At1g61300"/>
    <property type="match status" value="1"/>
</dbReference>
<evidence type="ECO:0000256" key="2">
    <source>
        <dbReference type="ARBA" id="ARBA00022614"/>
    </source>
</evidence>
<evidence type="ECO:0000259" key="8">
    <source>
        <dbReference type="Pfam" id="PF23247"/>
    </source>
</evidence>
<name>A0A2K1YJ98_POPTR</name>
<dbReference type="GO" id="GO:0005524">
    <property type="term" value="F:ATP binding"/>
    <property type="evidence" value="ECO:0007669"/>
    <property type="project" value="UniProtKB-KW"/>
</dbReference>
<dbReference type="InterPro" id="IPR032675">
    <property type="entry name" value="LRR_dom_sf"/>
</dbReference>
<dbReference type="Gene3D" id="3.80.10.10">
    <property type="entry name" value="Ribonuclease Inhibitor"/>
    <property type="match status" value="1"/>
</dbReference>
<dbReference type="InterPro" id="IPR002182">
    <property type="entry name" value="NB-ARC"/>
</dbReference>
<dbReference type="InterPro" id="IPR003591">
    <property type="entry name" value="Leu-rich_rpt_typical-subtyp"/>
</dbReference>
<sequence>MVDGFWNYVEKKNNGFACKFCEFEFAARTSVTRIKSHLSGIKGLGVSICNRVPDDVKEAACLAIQGGKKRRKPMSSSSNDVLVPNPERDVEMTPMAAQRLHQLVEGGNLSGIEIGNWVDSMIGGEIVIIDQGRAPEVSEAHPAKGKAFQTTELVGRAFERNVSEIWSWLMKDDVLSIGIYGIGGVGKTSLLRHINDQLLQRPSSFQNVFWITVTQDFSIYKLQNLIAKAVDLDLSNEEDEKKRAVKLSNGLIAKKKFVLILDDLWNHFSPEKVGVPVGVDGCKLILTSRSLRVCRQMCCQEKIKVEPLSEDEAWTLFMEKLGLNVELPSEVIEIAKSVAKECTGFPLWIITMAGSMRQVDDIGQWRNAMEKLKASKIGKGDMEADIFKIIEFSYMNLNDSALQQAFLYCALFPVDSGISREDLVEYMIVEGIVAKRKSRQAESDKGHAMLNKLENACLIESCTREGYRCVRMNTLVRDMAIKIQKVSSQAMVESGAQLEKLPDIEKWTEDLVRVSLMKNYITEIPASYSPRCPNLSTLLLSQNYMLRSIEGSFFTQLNGLAVLDLSNTGIKSLPGSISNLVCLTTLLLRRCQQLRQVPTLAKLTALKKLDLVHTQLEELPEGMKLLSNLRYLDLSHTRLKQLSAGILPKLCRLQVLKVLLSSETQVTLKGEEVACLKRLEALECNFCDLIEFSKYVKSWEDTQPPRAYYFIVGPAVPSLSGIHKTELNNTVRLCNCSINIEADLVTLPKTIQALEIVQCHDMTSLCAVSSMKHAIKLKSLVIWDCNGIECLLSLSSISADTLQSLETLCLSSLKNLCGLFSRQRAPPPLFPSNGTFSSLKTCKIFGCPSMKELFPAGVLPNLQNLEVIEVVNCNKMETIIAGGGGRIMSEESNFSLSNTSAVSSTDISLPKLKLLTLICLPELQIICNDVMICSSLEEINAVDCLKLKTIPISLPLPCLQKIKVKAYPKKWWESVEWRY</sequence>
<feature type="domain" description="NB-ARC" evidence="7">
    <location>
        <begin position="159"/>
        <end position="320"/>
    </location>
</feature>
<dbReference type="Pfam" id="PF23247">
    <property type="entry name" value="LRR_RPS2"/>
    <property type="match status" value="1"/>
</dbReference>
<dbReference type="SUPFAM" id="SSF52058">
    <property type="entry name" value="L domain-like"/>
    <property type="match status" value="1"/>
</dbReference>
<dbReference type="EMBL" id="CM009300">
    <property type="protein sequence ID" value="PNT13105.1"/>
    <property type="molecule type" value="Genomic_DNA"/>
</dbReference>
<dbReference type="InterPro" id="IPR050905">
    <property type="entry name" value="Plant_NBS-LRR"/>
</dbReference>
<evidence type="ECO:0000256" key="1">
    <source>
        <dbReference type="ARBA" id="ARBA00008894"/>
    </source>
</evidence>
<dbReference type="AlphaFoldDB" id="A0A2K1YJ98"/>
<dbReference type="InParanoid" id="A0A2K1YJ98"/>
<feature type="domain" description="Disease resistance protein winged helix" evidence="9">
    <location>
        <begin position="411"/>
        <end position="480"/>
    </location>
</feature>
<dbReference type="Pfam" id="PF00931">
    <property type="entry name" value="NB-ARC"/>
    <property type="match status" value="1"/>
</dbReference>
<evidence type="ECO:0000313" key="10">
    <source>
        <dbReference type="EMBL" id="PNT13105.1"/>
    </source>
</evidence>
<evidence type="ECO:0000313" key="11">
    <source>
        <dbReference type="Proteomes" id="UP000006729"/>
    </source>
</evidence>
<dbReference type="Gene3D" id="1.10.10.10">
    <property type="entry name" value="Winged helix-like DNA-binding domain superfamily/Winged helix DNA-binding domain"/>
    <property type="match status" value="1"/>
</dbReference>
<comment type="similarity">
    <text evidence="1">Belongs to the disease resistance NB-LRR family.</text>
</comment>
<evidence type="ECO:0000259" key="7">
    <source>
        <dbReference type="Pfam" id="PF00931"/>
    </source>
</evidence>
<dbReference type="InterPro" id="IPR001611">
    <property type="entry name" value="Leu-rich_rpt"/>
</dbReference>
<keyword evidence="6" id="KW-0067">ATP-binding</keyword>
<feature type="domain" description="Disease resistance protein At4g27190-like leucine-rich repeats" evidence="8">
    <location>
        <begin position="833"/>
        <end position="950"/>
    </location>
</feature>
<dbReference type="GO" id="GO:0098542">
    <property type="term" value="P:defense response to other organism"/>
    <property type="evidence" value="ECO:0000318"/>
    <property type="project" value="GO_Central"/>
</dbReference>
<protein>
    <submittedName>
        <fullName evidence="10">Uncharacterized protein</fullName>
    </submittedName>
</protein>
<dbReference type="Pfam" id="PF23559">
    <property type="entry name" value="WHD_DRP"/>
    <property type="match status" value="1"/>
</dbReference>
<accession>A0A2K1YJ98</accession>
<keyword evidence="11" id="KW-1185">Reference proteome</keyword>
<gene>
    <name evidence="10" type="ORF">POPTR_011G124100</name>
</gene>
<keyword evidence="3" id="KW-0677">Repeat</keyword>
<dbReference type="STRING" id="3694.A0A2K1YJ98"/>
<evidence type="ECO:0000256" key="6">
    <source>
        <dbReference type="ARBA" id="ARBA00022840"/>
    </source>
</evidence>
<keyword evidence="5" id="KW-0611">Plant defense</keyword>
<dbReference type="PRINTS" id="PR00364">
    <property type="entry name" value="DISEASERSIST"/>
</dbReference>
<organism evidence="10 11">
    <name type="scientific">Populus trichocarpa</name>
    <name type="common">Western balsam poplar</name>
    <name type="synonym">Populus balsamifera subsp. trichocarpa</name>
    <dbReference type="NCBI Taxonomy" id="3694"/>
    <lineage>
        <taxon>Eukaryota</taxon>
        <taxon>Viridiplantae</taxon>
        <taxon>Streptophyta</taxon>
        <taxon>Embryophyta</taxon>
        <taxon>Tracheophyta</taxon>
        <taxon>Spermatophyta</taxon>
        <taxon>Magnoliopsida</taxon>
        <taxon>eudicotyledons</taxon>
        <taxon>Gunneridae</taxon>
        <taxon>Pentapetalae</taxon>
        <taxon>rosids</taxon>
        <taxon>fabids</taxon>
        <taxon>Malpighiales</taxon>
        <taxon>Salicaceae</taxon>
        <taxon>Saliceae</taxon>
        <taxon>Populus</taxon>
    </lineage>
</organism>
<dbReference type="FunFam" id="1.10.10.10:FF:000322">
    <property type="entry name" value="Probable disease resistance protein At1g63360"/>
    <property type="match status" value="1"/>
</dbReference>